<dbReference type="PANTHER" id="PTHR35861">
    <property type="match status" value="1"/>
</dbReference>
<keyword evidence="5" id="KW-1229">Viral tail sheath protein</keyword>
<gene>
    <name evidence="9" type="ORF">BF_0200</name>
</gene>
<dbReference type="InterPro" id="IPR052042">
    <property type="entry name" value="Tail_sheath_structural"/>
</dbReference>
<dbReference type="Gene3D" id="3.40.50.11780">
    <property type="match status" value="1"/>
</dbReference>
<sequence>MADLLSPGVSVTVTDETISSTSGAGTVPLFVIATAQDKLVTGSTSVAAGTTKANAGKLQLITSQRNALEMYGSPIFQKSNGSVVQGDELNEYGLHAVYSYMGIANRAYVVRADVDMAQLAPTGTEPTGPVTNGTLWLDTSATQIEAYVARIANPTSFYDWQLKPVTIVSYEDIDDVPTNTLNVDDLVLRHIPSTGQMLMYKFEAIGLVQVETYLSPINKVPTGTGILKGNIWIRDGYTKNGSNYFGTRFVLKRYASLTAVWNEVNVWTGNSFYEIESKAGTFDNTYFGSLFDEDSKSFSLYTKSGSIAAISAPATPIGQSSSQVATSIGYLTIKYLNKSVQVPAILQSQAITTANLIANLNQSAVLINAGFTFTGTNALVVTNKNGYSFQVSASGQQIFNTAELAKLTVDSNNYSLINVNNLRVSATTPTAKAANGTYWYDFSNSDSLKVTMYVANVSTEDWDLIVESDQYVQLDEPAADRDFWVKPLSQGVEGYEFYRNVSGSWVKLDSTDQSTLNGMVFEDFTSGNVPSAALYQNGMLAIDLGNTEGVVKVMTNGIWTIASGVALDGAGLFGRAAQRQIIVEALAAVVIGNEEIRAESIDYNLVCVPGYVELLDELVTLNTDRKETAFIVTDVPARLAPSSTDVQAWATNANNAASNGDVGRTTGYAYAAQYMGWCLSTNVDGSEIAVPGSTVAMRTYAYSDSVSYVWYPPAGTQRGVVTNAASVGFINSEGEYAPVVYNQGQRDTMYVNKINPIAMRPNRGLLVYGDKTLAPDDGSALSRVNVARLVVYIRRQLEIMAEPFLFRLNTPSTRQEFTSVVNNFLAEIVQLNGLYDFLVVCDESNNTTTRIDRNELWMDIALVPTRSINFIYIPIRLENSLTQ</sequence>
<dbReference type="GO" id="GO:0099000">
    <property type="term" value="P:symbiont genome ejection through host cell envelope, contractile tail mechanism"/>
    <property type="evidence" value="ECO:0007669"/>
    <property type="project" value="UniProtKB-KW"/>
</dbReference>
<evidence type="ECO:0000313" key="10">
    <source>
        <dbReference type="Proteomes" id="UP000221837"/>
    </source>
</evidence>
<dbReference type="GO" id="GO:0098027">
    <property type="term" value="C:virus tail, sheath"/>
    <property type="evidence" value="ECO:0007669"/>
    <property type="project" value="UniProtKB-KW"/>
</dbReference>
<comment type="similarity">
    <text evidence="1">Belongs to the myoviridae tail sheath protein family.</text>
</comment>
<evidence type="ECO:0000256" key="3">
    <source>
        <dbReference type="ARBA" id="ARBA00022732"/>
    </source>
</evidence>
<organism evidence="9 10">
    <name type="scientific">Serratia phage BF</name>
    <dbReference type="NCBI Taxonomy" id="1962671"/>
    <lineage>
        <taxon>Viruses</taxon>
        <taxon>Duplodnaviria</taxon>
        <taxon>Heunggongvirae</taxon>
        <taxon>Uroviricota</taxon>
        <taxon>Caudoviricetes</taxon>
        <taxon>Eneladusvirus</taxon>
        <taxon>Eneladusvirus BF</taxon>
    </lineage>
</organism>
<protein>
    <submittedName>
        <fullName evidence="9">Tail sheath protein</fullName>
    </submittedName>
</protein>
<keyword evidence="3" id="KW-1227">Viral tail protein</keyword>
<evidence type="ECO:0000256" key="6">
    <source>
        <dbReference type="ARBA" id="ARBA00023009"/>
    </source>
</evidence>
<evidence type="ECO:0000256" key="2">
    <source>
        <dbReference type="ARBA" id="ARBA00022595"/>
    </source>
</evidence>
<dbReference type="EMBL" id="KY630187">
    <property type="protein sequence ID" value="AQW88725.1"/>
    <property type="molecule type" value="Genomic_DNA"/>
</dbReference>
<proteinExistence type="inferred from homology"/>
<dbReference type="Proteomes" id="UP000221837">
    <property type="component" value="Genome"/>
</dbReference>
<evidence type="ECO:0000256" key="1">
    <source>
        <dbReference type="ARBA" id="ARBA00008005"/>
    </source>
</evidence>
<keyword evidence="4" id="KW-1242">Viral contractile tail ejection system</keyword>
<keyword evidence="6" id="KW-1171">Viral genome ejection through host cell envelope</keyword>
<keyword evidence="2" id="KW-1162">Viral penetration into host cytoplasm</keyword>
<keyword evidence="7" id="KW-1160">Virus entry into host cell</keyword>
<evidence type="ECO:0000313" key="9">
    <source>
        <dbReference type="EMBL" id="AQW88725.1"/>
    </source>
</evidence>
<dbReference type="InterPro" id="IPR020287">
    <property type="entry name" value="Tail_sheath_C"/>
</dbReference>
<keyword evidence="5" id="KW-0946">Virion</keyword>
<feature type="domain" description="Tail sheath protein C-terminal" evidence="8">
    <location>
        <begin position="777"/>
        <end position="877"/>
    </location>
</feature>
<dbReference type="PANTHER" id="PTHR35861:SF1">
    <property type="entry name" value="PHAGE TAIL SHEATH PROTEIN"/>
    <property type="match status" value="1"/>
</dbReference>
<dbReference type="Pfam" id="PF17482">
    <property type="entry name" value="Phage_sheath_1C"/>
    <property type="match status" value="1"/>
</dbReference>
<keyword evidence="10" id="KW-1185">Reference proteome</keyword>
<dbReference type="OrthoDB" id="451at10239"/>
<evidence type="ECO:0000259" key="8">
    <source>
        <dbReference type="Pfam" id="PF17482"/>
    </source>
</evidence>
<evidence type="ECO:0000256" key="7">
    <source>
        <dbReference type="ARBA" id="ARBA00023296"/>
    </source>
</evidence>
<reference evidence="9" key="1">
    <citation type="submission" date="2017-02" db="EMBL/GenBank/DDBJ databases">
        <title>Genome sequence of Serratia marcescens phage BF.</title>
        <authorList>
            <person name="Casey E."/>
            <person name="Fitzgerald B."/>
            <person name="Mahony J."/>
            <person name="Lugli G."/>
            <person name="Ventura M."/>
            <person name="van Sinderen D."/>
        </authorList>
    </citation>
    <scope>NUCLEOTIDE SEQUENCE [LARGE SCALE GENOMIC DNA]</scope>
</reference>
<evidence type="ECO:0000256" key="4">
    <source>
        <dbReference type="ARBA" id="ARBA00022766"/>
    </source>
</evidence>
<name>A0A1S6UAF8_9CAUD</name>
<accession>A0A1S6UAF8</accession>
<evidence type="ECO:0000256" key="5">
    <source>
        <dbReference type="ARBA" id="ARBA00023003"/>
    </source>
</evidence>